<dbReference type="InterPro" id="IPR011701">
    <property type="entry name" value="MFS"/>
</dbReference>
<protein>
    <submittedName>
        <fullName evidence="5">MFS transporter</fullName>
    </submittedName>
</protein>
<sequence>MSDKSVSETVYQLATGEDDARLCRDIPDSQCNDQPVNFVLQTVAQALSKTGDALADAKVVLPWLIGAVGGPAFLIGFLVPIRESLALLPQILVGSLLRRYPVRKYFWSIASVLEGLCIFGMALIGLSGMSGTGAGWGIVALLTLFSLSRGVASIAAKDTLGKTVSKTRRGRVSGYAATASGAIASLVGFYLVFAPEAARPDWLLYALLVSAAVAWCLGASFYARLREHPGATEGGQGLGDVIQSQWATLRSDRQLQLFLAARTLMISTSLLGPLFVAMAQSNTGQSLTGLGWLVLANGLAAAASSSFWGRLSDTSSRNTMAIAAGAAGLLGVVCVSASAMVPILTGSMLFYAGLLFLLGICHAGVRIGRKTHIVDLAGKDKKAEYVALSNSIIGVLLLAVGAVSGLTMMAGISVGIAVLSVLALLGAGTALTLRDVQNAE</sequence>
<dbReference type="EMBL" id="JABBNT010000004">
    <property type="protein sequence ID" value="NMM45939.1"/>
    <property type="molecule type" value="Genomic_DNA"/>
</dbReference>
<feature type="transmembrane region" description="Helical" evidence="4">
    <location>
        <begin position="290"/>
        <end position="309"/>
    </location>
</feature>
<keyword evidence="1 4" id="KW-0812">Transmembrane</keyword>
<keyword evidence="6" id="KW-1185">Reference proteome</keyword>
<dbReference type="InterPro" id="IPR052528">
    <property type="entry name" value="Sugar_transport-like"/>
</dbReference>
<gene>
    <name evidence="5" type="ORF">HH303_15685</name>
</gene>
<feature type="transmembrane region" description="Helical" evidence="4">
    <location>
        <begin position="385"/>
        <end position="406"/>
    </location>
</feature>
<dbReference type="PANTHER" id="PTHR23526">
    <property type="entry name" value="INTEGRAL MEMBRANE TRANSPORT PROTEIN-RELATED"/>
    <property type="match status" value="1"/>
</dbReference>
<feature type="transmembrane region" description="Helical" evidence="4">
    <location>
        <begin position="203"/>
        <end position="223"/>
    </location>
</feature>
<evidence type="ECO:0000256" key="3">
    <source>
        <dbReference type="ARBA" id="ARBA00023136"/>
    </source>
</evidence>
<dbReference type="Pfam" id="PF07690">
    <property type="entry name" value="MFS_1"/>
    <property type="match status" value="1"/>
</dbReference>
<dbReference type="CDD" id="cd06174">
    <property type="entry name" value="MFS"/>
    <property type="match status" value="1"/>
</dbReference>
<feature type="transmembrane region" description="Helical" evidence="4">
    <location>
        <begin position="105"/>
        <end position="127"/>
    </location>
</feature>
<feature type="transmembrane region" description="Helical" evidence="4">
    <location>
        <begin position="412"/>
        <end position="433"/>
    </location>
</feature>
<organism evidence="5 6">
    <name type="scientific">Pacificispira spongiicola</name>
    <dbReference type="NCBI Taxonomy" id="2729598"/>
    <lineage>
        <taxon>Bacteria</taxon>
        <taxon>Pseudomonadati</taxon>
        <taxon>Pseudomonadota</taxon>
        <taxon>Alphaproteobacteria</taxon>
        <taxon>Rhodospirillales</taxon>
        <taxon>Rhodospirillaceae</taxon>
        <taxon>Pacificispira</taxon>
    </lineage>
</organism>
<comment type="caution">
    <text evidence="5">The sequence shown here is derived from an EMBL/GenBank/DDBJ whole genome shotgun (WGS) entry which is preliminary data.</text>
</comment>
<dbReference type="SUPFAM" id="SSF103473">
    <property type="entry name" value="MFS general substrate transporter"/>
    <property type="match status" value="1"/>
</dbReference>
<evidence type="ECO:0000256" key="2">
    <source>
        <dbReference type="ARBA" id="ARBA00022989"/>
    </source>
</evidence>
<dbReference type="PANTHER" id="PTHR23526:SF4">
    <property type="entry name" value="INTEGRAL MEMBRANE TRANSPORT PROTEIN"/>
    <property type="match status" value="1"/>
</dbReference>
<keyword evidence="3 4" id="KW-0472">Membrane</keyword>
<dbReference type="RefSeq" id="WP_169626311.1">
    <property type="nucleotide sequence ID" value="NZ_JABBNT010000004.1"/>
</dbReference>
<feature type="transmembrane region" description="Helical" evidence="4">
    <location>
        <begin position="348"/>
        <end position="365"/>
    </location>
</feature>
<dbReference type="Proteomes" id="UP000539372">
    <property type="component" value="Unassembled WGS sequence"/>
</dbReference>
<accession>A0A7Y0HHY0</accession>
<feature type="transmembrane region" description="Helical" evidence="4">
    <location>
        <begin position="321"/>
        <end position="342"/>
    </location>
</feature>
<reference evidence="5 6" key="1">
    <citation type="submission" date="2020-04" db="EMBL/GenBank/DDBJ databases">
        <title>Rhodospirillaceae bacterium KN72 isolated from deep sea.</title>
        <authorList>
            <person name="Zhang D.-C."/>
        </authorList>
    </citation>
    <scope>NUCLEOTIDE SEQUENCE [LARGE SCALE GENOMIC DNA]</scope>
    <source>
        <strain evidence="5 6">KN72</strain>
    </source>
</reference>
<name>A0A7Y0HHY0_9PROT</name>
<evidence type="ECO:0000256" key="1">
    <source>
        <dbReference type="ARBA" id="ARBA00022692"/>
    </source>
</evidence>
<dbReference type="GO" id="GO:0022857">
    <property type="term" value="F:transmembrane transporter activity"/>
    <property type="evidence" value="ECO:0007669"/>
    <property type="project" value="InterPro"/>
</dbReference>
<dbReference type="AlphaFoldDB" id="A0A7Y0HHY0"/>
<evidence type="ECO:0000313" key="5">
    <source>
        <dbReference type="EMBL" id="NMM45939.1"/>
    </source>
</evidence>
<feature type="transmembrane region" description="Helical" evidence="4">
    <location>
        <begin position="257"/>
        <end position="278"/>
    </location>
</feature>
<feature type="transmembrane region" description="Helical" evidence="4">
    <location>
        <begin position="172"/>
        <end position="191"/>
    </location>
</feature>
<proteinExistence type="predicted"/>
<evidence type="ECO:0000313" key="6">
    <source>
        <dbReference type="Proteomes" id="UP000539372"/>
    </source>
</evidence>
<dbReference type="InterPro" id="IPR036259">
    <property type="entry name" value="MFS_trans_sf"/>
</dbReference>
<dbReference type="Gene3D" id="1.20.1250.20">
    <property type="entry name" value="MFS general substrate transporter like domains"/>
    <property type="match status" value="2"/>
</dbReference>
<keyword evidence="2 4" id="KW-1133">Transmembrane helix</keyword>
<evidence type="ECO:0000256" key="4">
    <source>
        <dbReference type="SAM" id="Phobius"/>
    </source>
</evidence>
<feature type="transmembrane region" description="Helical" evidence="4">
    <location>
        <begin position="60"/>
        <end position="81"/>
    </location>
</feature>
<feature type="transmembrane region" description="Helical" evidence="4">
    <location>
        <begin position="133"/>
        <end position="152"/>
    </location>
</feature>